<name>A0A8K0JBL6_9HYPO</name>
<dbReference type="AlphaFoldDB" id="A0A8K0JBL6"/>
<keyword evidence="2 3" id="KW-0175">Coiled coil</keyword>
<reference evidence="5" key="1">
    <citation type="journal article" date="2020" name="bioRxiv">
        <title>Whole genome comparisons of ergot fungi reveals the divergence and evolution of species within the genus Claviceps are the result of varying mechanisms driving genome evolution and host range expansion.</title>
        <authorList>
            <person name="Wyka S.A."/>
            <person name="Mondo S.J."/>
            <person name="Liu M."/>
            <person name="Dettman J."/>
            <person name="Nalam V."/>
            <person name="Broders K.D."/>
        </authorList>
    </citation>
    <scope>NUCLEOTIDE SEQUENCE</scope>
    <source>
        <strain evidence="5">CCC 489</strain>
    </source>
</reference>
<feature type="compositionally biased region" description="Basic and acidic residues" evidence="4">
    <location>
        <begin position="382"/>
        <end position="397"/>
    </location>
</feature>
<protein>
    <recommendedName>
        <fullName evidence="7">NIMA interactive protein</fullName>
    </recommendedName>
</protein>
<evidence type="ECO:0000313" key="6">
    <source>
        <dbReference type="Proteomes" id="UP000811619"/>
    </source>
</evidence>
<evidence type="ECO:0000256" key="1">
    <source>
        <dbReference type="ARBA" id="ARBA00009291"/>
    </source>
</evidence>
<dbReference type="OrthoDB" id="312015at2759"/>
<dbReference type="Pfam" id="PF11559">
    <property type="entry name" value="ADIP"/>
    <property type="match status" value="1"/>
</dbReference>
<evidence type="ECO:0000256" key="4">
    <source>
        <dbReference type="SAM" id="MobiDB-lite"/>
    </source>
</evidence>
<dbReference type="Proteomes" id="UP000811619">
    <property type="component" value="Unassembled WGS sequence"/>
</dbReference>
<evidence type="ECO:0000256" key="3">
    <source>
        <dbReference type="SAM" id="Coils"/>
    </source>
</evidence>
<dbReference type="EMBL" id="SRPY01000107">
    <property type="protein sequence ID" value="KAG5928601.1"/>
    <property type="molecule type" value="Genomic_DNA"/>
</dbReference>
<evidence type="ECO:0000256" key="2">
    <source>
        <dbReference type="ARBA" id="ARBA00023054"/>
    </source>
</evidence>
<feature type="coiled-coil region" evidence="3">
    <location>
        <begin position="74"/>
        <end position="108"/>
    </location>
</feature>
<gene>
    <name evidence="5" type="ORF">E4U42_000315</name>
</gene>
<comment type="caution">
    <text evidence="5">The sequence shown here is derived from an EMBL/GenBank/DDBJ whole genome shotgun (WGS) entry which is preliminary data.</text>
</comment>
<feature type="compositionally biased region" description="Low complexity" evidence="4">
    <location>
        <begin position="361"/>
        <end position="371"/>
    </location>
</feature>
<organism evidence="5 6">
    <name type="scientific">Claviceps africana</name>
    <dbReference type="NCBI Taxonomy" id="83212"/>
    <lineage>
        <taxon>Eukaryota</taxon>
        <taxon>Fungi</taxon>
        <taxon>Dikarya</taxon>
        <taxon>Ascomycota</taxon>
        <taxon>Pezizomycotina</taxon>
        <taxon>Sordariomycetes</taxon>
        <taxon>Hypocreomycetidae</taxon>
        <taxon>Hypocreales</taxon>
        <taxon>Clavicipitaceae</taxon>
        <taxon>Claviceps</taxon>
    </lineage>
</organism>
<sequence length="404" mass="44578">MADKENLRAASLYINNQLLSRGLLRDGDSIDFAGTRRSDEEDAVVSGRIIAILNDLILRRDRDAEQRESLSMSMRSLGAENRKLTADLARLHDKKAEAERKADLATAAESALRTQLKSADAHARALRDDVARMKSLVAQSRSSCATEIRRRDRQIDTLKKQLGEAGRSRGTRGNPAITTVTVTGDVGDAATSAASSPGHDGGSVEWEDTLRRETNATLARTAQLLTEENDAMLAVLQRTMAQLRDMSGWVSETREDEQVRRRPACEDVAAELDSVMDHMRVILTNPSFVPIEEVLAREEEIGRLKRGWLKMEDRWKEAVHLMDGWRTRMAVSGRPVCDEDLQMGMRLSPVRVRGLDDGDVPDGVPDDGLSVVKEESGEEEEYAHQDSDGGLRPDHPAAGEASAS</sequence>
<evidence type="ECO:0000313" key="5">
    <source>
        <dbReference type="EMBL" id="KAG5928601.1"/>
    </source>
</evidence>
<feature type="non-terminal residue" evidence="5">
    <location>
        <position position="1"/>
    </location>
</feature>
<feature type="region of interest" description="Disordered" evidence="4">
    <location>
        <begin position="352"/>
        <end position="404"/>
    </location>
</feature>
<proteinExistence type="inferred from homology"/>
<evidence type="ECO:0008006" key="7">
    <source>
        <dbReference type="Google" id="ProtNLM"/>
    </source>
</evidence>
<keyword evidence="6" id="KW-1185">Reference proteome</keyword>
<comment type="similarity">
    <text evidence="1">Belongs to the ADIP family.</text>
</comment>
<dbReference type="InterPro" id="IPR021622">
    <property type="entry name" value="Afadin/alpha-actinin-bd"/>
</dbReference>
<accession>A0A8K0JBL6</accession>